<feature type="repeat" description="PPR" evidence="3">
    <location>
        <begin position="193"/>
        <end position="228"/>
    </location>
</feature>
<feature type="repeat" description="PPR" evidence="3">
    <location>
        <begin position="439"/>
        <end position="473"/>
    </location>
</feature>
<dbReference type="NCBIfam" id="TIGR00756">
    <property type="entry name" value="PPR"/>
    <property type="match status" value="5"/>
</dbReference>
<dbReference type="PANTHER" id="PTHR46128">
    <property type="entry name" value="MITOCHONDRIAL GROUP I INTRON SPLICING FACTOR CCM1"/>
    <property type="match status" value="1"/>
</dbReference>
<evidence type="ECO:0000313" key="5">
    <source>
        <dbReference type="EMBL" id="KAJ8422663.1"/>
    </source>
</evidence>
<feature type="repeat" description="PPR" evidence="3">
    <location>
        <begin position="158"/>
        <end position="192"/>
    </location>
</feature>
<protein>
    <recommendedName>
        <fullName evidence="4">PROP1-like PPR domain-containing protein</fullName>
    </recommendedName>
</protein>
<comment type="caution">
    <text evidence="5">The sequence shown here is derived from an EMBL/GenBank/DDBJ whole genome shotgun (WGS) entry which is preliminary data.</text>
</comment>
<evidence type="ECO:0000256" key="1">
    <source>
        <dbReference type="ARBA" id="ARBA00007626"/>
    </source>
</evidence>
<dbReference type="InterPro" id="IPR050872">
    <property type="entry name" value="PPR_P_subfamily"/>
</dbReference>
<dbReference type="EMBL" id="JAKOGI010002185">
    <property type="protein sequence ID" value="KAJ8422663.1"/>
    <property type="molecule type" value="Genomic_DNA"/>
</dbReference>
<dbReference type="Gene3D" id="1.25.40.10">
    <property type="entry name" value="Tetratricopeptide repeat domain"/>
    <property type="match status" value="4"/>
</dbReference>
<dbReference type="AlphaFoldDB" id="A0A9Q1GQ86"/>
<evidence type="ECO:0000313" key="6">
    <source>
        <dbReference type="Proteomes" id="UP001153076"/>
    </source>
</evidence>
<dbReference type="Pfam" id="PF01535">
    <property type="entry name" value="PPR"/>
    <property type="match status" value="1"/>
</dbReference>
<keyword evidence="2" id="KW-0677">Repeat</keyword>
<organism evidence="5 6">
    <name type="scientific">Carnegiea gigantea</name>
    <dbReference type="NCBI Taxonomy" id="171969"/>
    <lineage>
        <taxon>Eukaryota</taxon>
        <taxon>Viridiplantae</taxon>
        <taxon>Streptophyta</taxon>
        <taxon>Embryophyta</taxon>
        <taxon>Tracheophyta</taxon>
        <taxon>Spermatophyta</taxon>
        <taxon>Magnoliopsida</taxon>
        <taxon>eudicotyledons</taxon>
        <taxon>Gunneridae</taxon>
        <taxon>Pentapetalae</taxon>
        <taxon>Caryophyllales</taxon>
        <taxon>Cactineae</taxon>
        <taxon>Cactaceae</taxon>
        <taxon>Cactoideae</taxon>
        <taxon>Echinocereeae</taxon>
        <taxon>Carnegiea</taxon>
    </lineage>
</organism>
<evidence type="ECO:0000256" key="3">
    <source>
        <dbReference type="PROSITE-ProRule" id="PRU00708"/>
    </source>
</evidence>
<accession>A0A9Q1GQ86</accession>
<proteinExistence type="inferred from homology"/>
<sequence>MSHAFSATQTAQIPLLSSSTIFRRANSLPNTVTAFAKPLTRAGNKVSSSRVAKKPSGAISRSRRDAVLAEIQQSSDLESALASSGRELKVADLNIVLRNFGKSSRWKDLIELFGWMLKHGKINAASYSSYIKFMAESRNTSKALNAYKSISDETMRNNVSICNSVLSCLVKNNSFDEAIDLFERMKQSGLQPDVVTYSTLLAGCMKVKHGYTKALELVEELEDHGISMDNVIYGTLIAVCASNCQCKEAEMYYTRMKAEGHSPNMYHYSALLNAFSVKGNHQKADELIQDMKSAGLIPNKVVLTTLLKVYVKAGLFEKSKVLLSDLQVLGHATDEMPYCILMDGLSKSGKIDEAKAVFEEMNKRQVRSDGYSHSIIISALSSSGRLEEAKKWAADYEAMYNKYDVVILNAMLCAYCRAGDMESVMQTMRKMDKLAINPDQKTFHILMTYFCKEKLYLLAYRTLQDMSSKGHPLEEEMLSSLILGLGKAGAPSEAFSAYSILKSDGVISKTLHEKILVILIAGKRLKDAYVVAEENANLISPQGAKKFLVAYMKSGDINLINDALRVIHTSGYKIDQNAFHLAVSRYITQPEKKELLLQLLQWMPSHGYVVNSSTRNLILRNSDLFGQQQVGIFETSILSLCYVPGNDAIQQLQVLGVKLDFNPGYGNPSSRGQKPWRNTRWKGIQVSS</sequence>
<feature type="repeat" description="PPR" evidence="3">
    <location>
        <begin position="404"/>
        <end position="438"/>
    </location>
</feature>
<feature type="repeat" description="PPR" evidence="3">
    <location>
        <begin position="229"/>
        <end position="263"/>
    </location>
</feature>
<dbReference type="OrthoDB" id="185373at2759"/>
<dbReference type="InterPro" id="IPR011990">
    <property type="entry name" value="TPR-like_helical_dom_sf"/>
</dbReference>
<dbReference type="InterPro" id="IPR002885">
    <property type="entry name" value="PPR_rpt"/>
</dbReference>
<feature type="domain" description="PROP1-like PPR" evidence="4">
    <location>
        <begin position="209"/>
        <end position="318"/>
    </location>
</feature>
<dbReference type="PANTHER" id="PTHR46128:SF329">
    <property type="entry name" value="MITOCHONDRIAL GROUP I INTRON SPLICING FACTOR DMR1"/>
    <property type="match status" value="1"/>
</dbReference>
<dbReference type="InterPro" id="IPR033443">
    <property type="entry name" value="PROP1-like_PPR_dom"/>
</dbReference>
<feature type="repeat" description="PPR" evidence="3">
    <location>
        <begin position="334"/>
        <end position="368"/>
    </location>
</feature>
<name>A0A9Q1GQ86_9CARY</name>
<dbReference type="Proteomes" id="UP001153076">
    <property type="component" value="Unassembled WGS sequence"/>
</dbReference>
<comment type="similarity">
    <text evidence="1">Belongs to the PPR family. P subfamily.</text>
</comment>
<evidence type="ECO:0000256" key="2">
    <source>
        <dbReference type="ARBA" id="ARBA00022737"/>
    </source>
</evidence>
<dbReference type="Pfam" id="PF17177">
    <property type="entry name" value="PPR_long"/>
    <property type="match status" value="1"/>
</dbReference>
<dbReference type="Pfam" id="PF13041">
    <property type="entry name" value="PPR_2"/>
    <property type="match status" value="3"/>
</dbReference>
<dbReference type="SUPFAM" id="SSF81901">
    <property type="entry name" value="HCP-like"/>
    <property type="match status" value="1"/>
</dbReference>
<feature type="repeat" description="PPR" evidence="3">
    <location>
        <begin position="264"/>
        <end position="298"/>
    </location>
</feature>
<reference evidence="5" key="1">
    <citation type="submission" date="2022-04" db="EMBL/GenBank/DDBJ databases">
        <title>Carnegiea gigantea Genome sequencing and assembly v2.</title>
        <authorList>
            <person name="Copetti D."/>
            <person name="Sanderson M.J."/>
            <person name="Burquez A."/>
            <person name="Wojciechowski M.F."/>
        </authorList>
    </citation>
    <scope>NUCLEOTIDE SEQUENCE</scope>
    <source>
        <strain evidence="5">SGP5-SGP5p</strain>
        <tissue evidence="5">Aerial part</tissue>
    </source>
</reference>
<dbReference type="PROSITE" id="PS51375">
    <property type="entry name" value="PPR"/>
    <property type="match status" value="7"/>
</dbReference>
<gene>
    <name evidence="5" type="ORF">Cgig2_014508</name>
</gene>
<keyword evidence="6" id="KW-1185">Reference proteome</keyword>
<evidence type="ECO:0000259" key="4">
    <source>
        <dbReference type="Pfam" id="PF17177"/>
    </source>
</evidence>